<dbReference type="GO" id="GO:0006793">
    <property type="term" value="P:phosphorus metabolic process"/>
    <property type="evidence" value="ECO:0007669"/>
    <property type="project" value="UniProtKB-ARBA"/>
</dbReference>
<proteinExistence type="inferred from homology"/>
<dbReference type="RefSeq" id="WP_090559427.1">
    <property type="nucleotide sequence ID" value="NZ_FNRA01000012.1"/>
</dbReference>
<accession>A0A1H4H2G3</accession>
<dbReference type="GO" id="GO:0005829">
    <property type="term" value="C:cytosol"/>
    <property type="evidence" value="ECO:0007669"/>
    <property type="project" value="TreeGrafter"/>
</dbReference>
<evidence type="ECO:0000259" key="2">
    <source>
        <dbReference type="PROSITE" id="PS50035"/>
    </source>
</evidence>
<reference evidence="3 4" key="1">
    <citation type="submission" date="2016-10" db="EMBL/GenBank/DDBJ databases">
        <authorList>
            <person name="de Groot N.N."/>
        </authorList>
    </citation>
    <scope>NUCLEOTIDE SEQUENCE [LARGE SCALE GENOMIC DNA]</scope>
    <source>
        <strain evidence="3 4">DSM 19033</strain>
    </source>
</reference>
<organism evidence="3 4">
    <name type="scientific">Pedobacter hartonius</name>
    <dbReference type="NCBI Taxonomy" id="425514"/>
    <lineage>
        <taxon>Bacteria</taxon>
        <taxon>Pseudomonadati</taxon>
        <taxon>Bacteroidota</taxon>
        <taxon>Sphingobacteriia</taxon>
        <taxon>Sphingobacteriales</taxon>
        <taxon>Sphingobacteriaceae</taxon>
        <taxon>Pedobacter</taxon>
    </lineage>
</organism>
<feature type="domain" description="PLD phosphodiesterase" evidence="2">
    <location>
        <begin position="41"/>
        <end position="68"/>
    </location>
</feature>
<sequence length="187" mass="20747">MISQLTPSAGKLLISEPFLSDPNFARSVVLLTEHGDNGTLGFVINHPSLLMVDDLISDIGAANFPVFYGGPVATDTIHFIHRCPDRIVDGEEIAKGVYWGGNFETLKALIGQGAVTHEEVKFFVGYSGWGEQQLQDELEGNTWIVSDQYDSDMIFSADEEQLWKEVIIHLGPKYAHISRFPQNPNLN</sequence>
<dbReference type="Pfam" id="PF02622">
    <property type="entry name" value="DUF179"/>
    <property type="match status" value="1"/>
</dbReference>
<comment type="similarity">
    <text evidence="1">Belongs to the UPF0301 (AlgH) family.</text>
</comment>
<protein>
    <submittedName>
        <fullName evidence="3">Putative transcriptional regulator</fullName>
    </submittedName>
</protein>
<dbReference type="InterPro" id="IPR003774">
    <property type="entry name" value="AlgH-like"/>
</dbReference>
<dbReference type="SUPFAM" id="SSF143456">
    <property type="entry name" value="VC0467-like"/>
    <property type="match status" value="1"/>
</dbReference>
<evidence type="ECO:0000313" key="4">
    <source>
        <dbReference type="Proteomes" id="UP000198850"/>
    </source>
</evidence>
<dbReference type="InterPro" id="IPR001736">
    <property type="entry name" value="PLipase_D/transphosphatidylase"/>
</dbReference>
<dbReference type="GO" id="GO:0003824">
    <property type="term" value="F:catalytic activity"/>
    <property type="evidence" value="ECO:0007669"/>
    <property type="project" value="InterPro"/>
</dbReference>
<dbReference type="Proteomes" id="UP000198850">
    <property type="component" value="Unassembled WGS sequence"/>
</dbReference>
<dbReference type="Gene3D" id="3.40.1740.10">
    <property type="entry name" value="VC0467-like"/>
    <property type="match status" value="1"/>
</dbReference>
<dbReference type="PANTHER" id="PTHR30327">
    <property type="entry name" value="UNCHARACTERIZED PROTEIN YQGE"/>
    <property type="match status" value="1"/>
</dbReference>
<dbReference type="STRING" id="425514.SAMN05443550_112134"/>
<dbReference type="PANTHER" id="PTHR30327:SF1">
    <property type="entry name" value="UPF0301 PROTEIN YQGE"/>
    <property type="match status" value="1"/>
</dbReference>
<evidence type="ECO:0000313" key="3">
    <source>
        <dbReference type="EMBL" id="SEB15288.1"/>
    </source>
</evidence>
<dbReference type="PROSITE" id="PS50035">
    <property type="entry name" value="PLD"/>
    <property type="match status" value="1"/>
</dbReference>
<dbReference type="EMBL" id="FNRA01000012">
    <property type="protein sequence ID" value="SEB15288.1"/>
    <property type="molecule type" value="Genomic_DNA"/>
</dbReference>
<dbReference type="OrthoDB" id="9807486at2"/>
<name>A0A1H4H2G3_9SPHI</name>
<dbReference type="AlphaFoldDB" id="A0A1H4H2G3"/>
<evidence type="ECO:0000256" key="1">
    <source>
        <dbReference type="ARBA" id="ARBA00009600"/>
    </source>
</evidence>
<gene>
    <name evidence="3" type="ORF">SAMN05443550_112134</name>
</gene>
<keyword evidence="4" id="KW-1185">Reference proteome</keyword>